<evidence type="ECO:0000313" key="3">
    <source>
        <dbReference type="Proteomes" id="UP000680045"/>
    </source>
</evidence>
<sequence>MDTPGIDSTDDAHRVSTESALHLADVVFYVMDYNHVQSEVNFLFTKELLEAEKPTYLIINMIDKHDEKELGFQDFKLSVSEAFANWNVYPDGIFLYIRKRLEQYRK</sequence>
<reference evidence="2" key="1">
    <citation type="submission" date="2021-04" db="EMBL/GenBank/DDBJ databases">
        <title>Whole genome sequencing of Enterococci isolates from hospitalized patients.</title>
        <authorList>
            <person name="Ogoti B.M."/>
            <person name="Onyambu F.G."/>
        </authorList>
    </citation>
    <scope>NUCLEOTIDE SEQUENCE</scope>
    <source>
        <strain evidence="2">242</strain>
    </source>
</reference>
<comment type="caution">
    <text evidence="2">The sequence shown here is derived from an EMBL/GenBank/DDBJ whole genome shotgun (WGS) entry which is preliminary data.</text>
</comment>
<accession>A0A941FLR6</accession>
<name>A0A941FLR6_9BACI</name>
<feature type="domain" description="Dynamin N-terminal" evidence="1">
    <location>
        <begin position="1"/>
        <end position="60"/>
    </location>
</feature>
<organism evidence="2 3">
    <name type="scientific">Peribacillus frigoritolerans</name>
    <dbReference type="NCBI Taxonomy" id="450367"/>
    <lineage>
        <taxon>Bacteria</taxon>
        <taxon>Bacillati</taxon>
        <taxon>Bacillota</taxon>
        <taxon>Bacilli</taxon>
        <taxon>Bacillales</taxon>
        <taxon>Bacillaceae</taxon>
        <taxon>Peribacillus</taxon>
    </lineage>
</organism>
<dbReference type="Pfam" id="PF00350">
    <property type="entry name" value="Dynamin_N"/>
    <property type="match status" value="1"/>
</dbReference>
<proteinExistence type="predicted"/>
<dbReference type="SUPFAM" id="SSF52540">
    <property type="entry name" value="P-loop containing nucleoside triphosphate hydrolases"/>
    <property type="match status" value="1"/>
</dbReference>
<gene>
    <name evidence="2" type="ORF">KEH51_23060</name>
</gene>
<dbReference type="InterPro" id="IPR045063">
    <property type="entry name" value="Dynamin_N"/>
</dbReference>
<dbReference type="Gene3D" id="3.40.50.300">
    <property type="entry name" value="P-loop containing nucleotide triphosphate hydrolases"/>
    <property type="match status" value="1"/>
</dbReference>
<evidence type="ECO:0000259" key="1">
    <source>
        <dbReference type="Pfam" id="PF00350"/>
    </source>
</evidence>
<evidence type="ECO:0000313" key="2">
    <source>
        <dbReference type="EMBL" id="MBR8645821.1"/>
    </source>
</evidence>
<dbReference type="AlphaFoldDB" id="A0A941FLR6"/>
<dbReference type="InterPro" id="IPR027417">
    <property type="entry name" value="P-loop_NTPase"/>
</dbReference>
<dbReference type="EMBL" id="JAGTPW010000052">
    <property type="protein sequence ID" value="MBR8645821.1"/>
    <property type="molecule type" value="Genomic_DNA"/>
</dbReference>
<protein>
    <submittedName>
        <fullName evidence="2">Dynamin family protein</fullName>
    </submittedName>
</protein>
<dbReference type="Proteomes" id="UP000680045">
    <property type="component" value="Unassembled WGS sequence"/>
</dbReference>